<organism evidence="2 3">
    <name type="scientific">Metapseudomonas lalkuanensis</name>
    <dbReference type="NCBI Taxonomy" id="2604832"/>
    <lineage>
        <taxon>Bacteria</taxon>
        <taxon>Pseudomonadati</taxon>
        <taxon>Pseudomonadota</taxon>
        <taxon>Gammaproteobacteria</taxon>
        <taxon>Pseudomonadales</taxon>
        <taxon>Pseudomonadaceae</taxon>
        <taxon>Metapseudomonas</taxon>
    </lineage>
</organism>
<dbReference type="RefSeq" id="WP_151133247.1">
    <property type="nucleotide sequence ID" value="NZ_CP043311.1"/>
</dbReference>
<gene>
    <name evidence="2" type="ORF">FXN65_11075</name>
</gene>
<dbReference type="InterPro" id="IPR036629">
    <property type="entry name" value="YjbJ_sf"/>
</dbReference>
<dbReference type="SUPFAM" id="SSF69047">
    <property type="entry name" value="Hypothetical protein YjbJ"/>
    <property type="match status" value="1"/>
</dbReference>
<feature type="compositionally biased region" description="Basic and acidic residues" evidence="1">
    <location>
        <begin position="49"/>
        <end position="58"/>
    </location>
</feature>
<dbReference type="EMBL" id="CP043311">
    <property type="protein sequence ID" value="QEY62592.1"/>
    <property type="molecule type" value="Genomic_DNA"/>
</dbReference>
<proteinExistence type="predicted"/>
<evidence type="ECO:0000313" key="3">
    <source>
        <dbReference type="Proteomes" id="UP000327179"/>
    </source>
</evidence>
<dbReference type="Gene3D" id="1.10.1470.10">
    <property type="entry name" value="YjbJ"/>
    <property type="match status" value="1"/>
</dbReference>
<evidence type="ECO:0000256" key="1">
    <source>
        <dbReference type="SAM" id="MobiDB-lite"/>
    </source>
</evidence>
<evidence type="ECO:0000313" key="2">
    <source>
        <dbReference type="EMBL" id="QEY62592.1"/>
    </source>
</evidence>
<feature type="region of interest" description="Disordered" evidence="1">
    <location>
        <begin position="24"/>
        <end position="58"/>
    </location>
</feature>
<keyword evidence="3" id="KW-1185">Reference proteome</keyword>
<protein>
    <submittedName>
        <fullName evidence="2">CsbD family protein</fullName>
    </submittedName>
</protein>
<accession>A0A5J6QLS1</accession>
<dbReference type="AlphaFoldDB" id="A0A5J6QLS1"/>
<sequence>MNKVQFKEKVDQWACQLKHAADRLFGSQRPEKEGKAQQAAGDIQAGIGDLKDDNRKEP</sequence>
<reference evidence="2 3" key="1">
    <citation type="submission" date="2019-08" db="EMBL/GenBank/DDBJ databases">
        <title>Whole-genome Sequencing of e-waste polymer degrading bacterium Pseudomonas sp. strain PE08.</title>
        <authorList>
            <person name="Kirdat K."/>
            <person name="Debbarma P."/>
            <person name="Narawade N."/>
            <person name="Suyal D."/>
            <person name="Thorat V."/>
            <person name="Shouche Y."/>
            <person name="Goel R."/>
            <person name="Yadav A."/>
        </authorList>
    </citation>
    <scope>NUCLEOTIDE SEQUENCE [LARGE SCALE GENOMIC DNA]</scope>
    <source>
        <strain evidence="2 3">PE08</strain>
    </source>
</reference>
<dbReference type="KEGG" id="plal:FXN65_11075"/>
<dbReference type="Proteomes" id="UP000327179">
    <property type="component" value="Chromosome"/>
</dbReference>
<feature type="compositionally biased region" description="Low complexity" evidence="1">
    <location>
        <begin position="36"/>
        <end position="48"/>
    </location>
</feature>
<name>A0A5J6QLS1_9GAMM</name>